<evidence type="ECO:0000256" key="6">
    <source>
        <dbReference type="ARBA" id="ARBA00022806"/>
    </source>
</evidence>
<dbReference type="AlphaFoldDB" id="A0A423PIE7"/>
<dbReference type="InterPro" id="IPR048824">
    <property type="entry name" value="Cas3-like_C"/>
</dbReference>
<proteinExistence type="inferred from homology"/>
<dbReference type="Proteomes" id="UP000283993">
    <property type="component" value="Unassembled WGS sequence"/>
</dbReference>
<comment type="similarity">
    <text evidence="2">In the central section; belongs to the CRISPR-associated helicase Cas3 family.</text>
</comment>
<feature type="domain" description="HD Cas3-type" evidence="10">
    <location>
        <begin position="102"/>
        <end position="330"/>
    </location>
</feature>
<dbReference type="InterPro" id="IPR013395">
    <property type="entry name" value="CRISPR-assoc_Cas3_yers"/>
</dbReference>
<evidence type="ECO:0000313" key="11">
    <source>
        <dbReference type="EMBL" id="ROO25402.1"/>
    </source>
</evidence>
<keyword evidence="5" id="KW-0378">Hydrolase</keyword>
<dbReference type="GO" id="GO:0016787">
    <property type="term" value="F:hydrolase activity"/>
    <property type="evidence" value="ECO:0007669"/>
    <property type="project" value="UniProtKB-KW"/>
</dbReference>
<feature type="region of interest" description="Disordered" evidence="9">
    <location>
        <begin position="958"/>
        <end position="987"/>
    </location>
</feature>
<accession>A0A423PIE7</accession>
<dbReference type="Pfam" id="PF22590">
    <property type="entry name" value="Cas3-like_C_2"/>
    <property type="match status" value="1"/>
</dbReference>
<dbReference type="Pfam" id="PF21384">
    <property type="entry name" value="Cas3_I-F_Cas2"/>
    <property type="match status" value="1"/>
</dbReference>
<name>A0A423PIE7_9GAMM</name>
<keyword evidence="8" id="KW-0051">Antiviral defense</keyword>
<evidence type="ECO:0000256" key="9">
    <source>
        <dbReference type="SAM" id="MobiDB-lite"/>
    </source>
</evidence>
<evidence type="ECO:0000256" key="7">
    <source>
        <dbReference type="ARBA" id="ARBA00022840"/>
    </source>
</evidence>
<dbReference type="GO" id="GO:0046872">
    <property type="term" value="F:metal ion binding"/>
    <property type="evidence" value="ECO:0007669"/>
    <property type="project" value="UniProtKB-KW"/>
</dbReference>
<dbReference type="GO" id="GO:0005524">
    <property type="term" value="F:ATP binding"/>
    <property type="evidence" value="ECO:0007669"/>
    <property type="project" value="UniProtKB-KW"/>
</dbReference>
<dbReference type="RefSeq" id="WP_123631770.1">
    <property type="nucleotide sequence ID" value="NZ_AYKH01000034.1"/>
</dbReference>
<keyword evidence="4" id="KW-0547">Nucleotide-binding</keyword>
<dbReference type="InterPro" id="IPR048823">
    <property type="entry name" value="Cas3_I-F_Cas2"/>
</dbReference>
<evidence type="ECO:0000256" key="8">
    <source>
        <dbReference type="ARBA" id="ARBA00023118"/>
    </source>
</evidence>
<keyword evidence="3" id="KW-0479">Metal-binding</keyword>
<dbReference type="PROSITE" id="PS51643">
    <property type="entry name" value="HD_CAS3"/>
    <property type="match status" value="1"/>
</dbReference>
<evidence type="ECO:0000259" key="10">
    <source>
        <dbReference type="PROSITE" id="PS51643"/>
    </source>
</evidence>
<comment type="caution">
    <text evidence="11">The sequence shown here is derived from an EMBL/GenBank/DDBJ whole genome shotgun (WGS) entry which is preliminary data.</text>
</comment>
<comment type="similarity">
    <text evidence="1">In the N-terminal section; belongs to the CRISPR-associated nuclease Cas3-HD family.</text>
</comment>
<keyword evidence="7" id="KW-0067">ATP-binding</keyword>
<gene>
    <name evidence="11" type="ORF">SAOR_12710</name>
</gene>
<organism evidence="11 12">
    <name type="scientific">Salinisphaera orenii MK-B5</name>
    <dbReference type="NCBI Taxonomy" id="856730"/>
    <lineage>
        <taxon>Bacteria</taxon>
        <taxon>Pseudomonadati</taxon>
        <taxon>Pseudomonadota</taxon>
        <taxon>Gammaproteobacteria</taxon>
        <taxon>Salinisphaerales</taxon>
        <taxon>Salinisphaeraceae</taxon>
        <taxon>Salinisphaera</taxon>
    </lineage>
</organism>
<dbReference type="InterPro" id="IPR027417">
    <property type="entry name" value="P-loop_NTPase"/>
</dbReference>
<dbReference type="EMBL" id="AYKH01000034">
    <property type="protein sequence ID" value="ROO25402.1"/>
    <property type="molecule type" value="Genomic_DNA"/>
</dbReference>
<dbReference type="GO" id="GO:0051607">
    <property type="term" value="P:defense response to virus"/>
    <property type="evidence" value="ECO:0007669"/>
    <property type="project" value="UniProtKB-KW"/>
</dbReference>
<sequence length="1120" mass="125971">MNVVLVSQCRKNALKETRRVLDQFAERRGERTWQTPITKAGLDTLRRMLRKNARKNTAVACHWIRGRDHSELLWVVGDASQFNFRGAVPTHTTRSDVLRSRDENDWHTLTDIHLLASLAALFHDFGKACQAFQDKLTGKNIERNRYRHEWISLRLLQAFVGDSGDADWLARLRKPEAIDEAHWLSVLVRDGQNRNTPLPLTDLPPIARTVGWLVISHHRLPVLPSYDENDAQQRIGRKSTRDNADSIPDLPDGIHAGWNEIDAPDDAATIAPYWTFPHGLPSRSHAWCKRATRIARQSLARRSTLAAVDIHNPYALHIARLCLMLADHHYSSLSDQARHRPTAGDTDFPLFANTDSENALAQRLDDHLLGVTREVGAISHRLPDTIAALPRIARHKGFRRRSKDARFRWQDRAFDLSASLRDRSERQGFFGINMASTGCGKTLANGRICYALSDPDRGTRFTIALGLRTLTLQTGSAYRRDLNLSSDDLAIRVGGQASRALFHHREAELDTQGRSSAEPLFDSDSYVHFNGRIDEHPLLSRVVKSPHARSLIAAPILVCTIDHLMPATESLRGGGQIAPMLRLMGADLILDEPDDFGQSDMPALCRLVYWTGLLGSRLILSSATLPPAMVEGLFRAYRAGRAEFQKNRGEPGQPLDICCAWFDEHDRVHHDCSDSASFRARHDAFAARRATALSKAMPHRRARITELGVARSKRDELPRQFAEALQTHAMALHEHHHETDPHTGHRVSFGLIRMANIGPLFDIARALYALDAPPGVRFHLCVYHAQFPLLARSAIETRLDAALDRRDPAAVYELADIRRHLDHATEPDQLFIVLGSPVTEVGRDHDYDWAVVEPSSMRSIIQLAGRVRRHRLGEAEHDNIILLERNWRALTAEPGEPVFRRPGFEDSDHRLASHALSQLLAEDEYRIIDARPRLVAREPLDARHSLVDLEHARMADDLLAPATAPAPAPTQPSRGRRRRSAPAAPALAAHSAYSRPDLWLTGVLAQQQRFREQTAAQVELVLLPNEDETDYQLVQSEPQKFGPPQETAVEGRFNRRIGDETLTAERITPWANADYMTELAALAEARDMDLEQCARLFGTIQMDASENGWLSHPLLGFRKT</sequence>
<evidence type="ECO:0000256" key="2">
    <source>
        <dbReference type="ARBA" id="ARBA00009046"/>
    </source>
</evidence>
<dbReference type="InterPro" id="IPR038257">
    <property type="entry name" value="CRISPR-assoc_Cas3_HD_sf"/>
</dbReference>
<dbReference type="Pfam" id="PF21802">
    <property type="entry name" value="Cas3-like_C"/>
    <property type="match status" value="1"/>
</dbReference>
<keyword evidence="6" id="KW-0347">Helicase</keyword>
<protein>
    <submittedName>
        <fullName evidence="11">CRISPR-associated protein Cas3</fullName>
    </submittedName>
</protein>
<dbReference type="Gene3D" id="1.10.3210.30">
    <property type="match status" value="1"/>
</dbReference>
<reference evidence="11 12" key="1">
    <citation type="submission" date="2013-10" db="EMBL/GenBank/DDBJ databases">
        <title>Salinisphaera orenii MK-B5 Genome Sequencing.</title>
        <authorList>
            <person name="Lai Q."/>
            <person name="Li C."/>
            <person name="Shao Z."/>
        </authorList>
    </citation>
    <scope>NUCLEOTIDE SEQUENCE [LARGE SCALE GENOMIC DNA]</scope>
    <source>
        <strain evidence="11 12">MK-B5</strain>
    </source>
</reference>
<evidence type="ECO:0000256" key="5">
    <source>
        <dbReference type="ARBA" id="ARBA00022801"/>
    </source>
</evidence>
<dbReference type="InterPro" id="IPR054712">
    <property type="entry name" value="Cas3-like_dom"/>
</dbReference>
<evidence type="ECO:0000256" key="1">
    <source>
        <dbReference type="ARBA" id="ARBA00006847"/>
    </source>
</evidence>
<dbReference type="NCBIfam" id="TIGR02562">
    <property type="entry name" value="cas3_yersinia"/>
    <property type="match status" value="1"/>
</dbReference>
<dbReference type="SUPFAM" id="SSF52540">
    <property type="entry name" value="P-loop containing nucleoside triphosphate hydrolases"/>
    <property type="match status" value="1"/>
</dbReference>
<keyword evidence="12" id="KW-1185">Reference proteome</keyword>
<evidence type="ECO:0000256" key="3">
    <source>
        <dbReference type="ARBA" id="ARBA00022723"/>
    </source>
</evidence>
<evidence type="ECO:0000313" key="12">
    <source>
        <dbReference type="Proteomes" id="UP000283993"/>
    </source>
</evidence>
<evidence type="ECO:0000256" key="4">
    <source>
        <dbReference type="ARBA" id="ARBA00022741"/>
    </source>
</evidence>
<dbReference type="InterPro" id="IPR006483">
    <property type="entry name" value="CRISPR-assoc_Cas3_HD"/>
</dbReference>
<dbReference type="GO" id="GO:0004386">
    <property type="term" value="F:helicase activity"/>
    <property type="evidence" value="ECO:0007669"/>
    <property type="project" value="UniProtKB-KW"/>
</dbReference>